<dbReference type="PRINTS" id="PR00380">
    <property type="entry name" value="KINESINHEAVY"/>
</dbReference>
<dbReference type="InterPro" id="IPR027417">
    <property type="entry name" value="P-loop_NTPase"/>
</dbReference>
<feature type="coiled-coil region" evidence="8">
    <location>
        <begin position="428"/>
        <end position="455"/>
    </location>
</feature>
<dbReference type="GO" id="GO:0005737">
    <property type="term" value="C:cytoplasm"/>
    <property type="evidence" value="ECO:0007669"/>
    <property type="project" value="UniProtKB-SubCell"/>
</dbReference>
<reference evidence="11" key="1">
    <citation type="submission" date="2019-06" db="EMBL/GenBank/DDBJ databases">
        <authorList>
            <person name="Zheng W."/>
        </authorList>
    </citation>
    <scope>NUCLEOTIDE SEQUENCE</scope>
    <source>
        <strain evidence="11">QDHG01</strain>
    </source>
</reference>
<dbReference type="AlphaFoldDB" id="A0A8J8P276"/>
<evidence type="ECO:0000256" key="7">
    <source>
        <dbReference type="RuleBase" id="RU000394"/>
    </source>
</evidence>
<dbReference type="InterPro" id="IPR036961">
    <property type="entry name" value="Kinesin_motor_dom_sf"/>
</dbReference>
<evidence type="ECO:0000256" key="3">
    <source>
        <dbReference type="ARBA" id="ARBA00022741"/>
    </source>
</evidence>
<evidence type="ECO:0000313" key="11">
    <source>
        <dbReference type="EMBL" id="TNV86632.1"/>
    </source>
</evidence>
<dbReference type="GO" id="GO:0003777">
    <property type="term" value="F:microtubule motor activity"/>
    <property type="evidence" value="ECO:0007669"/>
    <property type="project" value="InterPro"/>
</dbReference>
<sequence length="896" mass="100096">MSTQNRQSDVIEQMASTFGFGPNEEDTQAMQKIKVAVRVRPLMPHEMQSKDNGSRLVADVSRASIKVLGDNGQNCRAFQFDQVFDETSRQLDVYKGLGVDQMVAKVVEGYHATIFAYGQTGSGKTFTMEGMANSVSSREQEASAKLGISQRAIVDLFKRVKKIRESPSHSKHINVFCSFLQIYNERVYDLLNPDSTPDQLRGQLDHTDYPAKDEGRLHHPQGLRIRWTKKEQFIVENLFVFECGTADDALELFQEGLRNKVVASHNLNHQSSRSHCIFTLTVETVDPSNLDTTVTSKLQLVDLAGSEKIAPTTSTMAKESIDINKSLFVLRKVINKLSELSSTPEIKKGAALNHVPYRDSKLTSLLKHSLGGNSYCLMIACISPAERYLDGPNGQGSGETISTLQYATRAACIQNQPTKNVDPKIKIITQLQAKVDRLQKELKNANDHIAFLTQQAREPLTQPSLSKAQSQLILHQSLASTPLSNPRRHITSSHNSAISSDSQNFMHSKLSIYKEQISQANERLIDSVTKVTELLRANQYLREEVDILSRGLEDKDYEVYGLNGENGRLRERIEVLETIVMATVRDNGQQVEEAIALNQLKEQSPQRNNGPIGKVYHELMHLRQSNRVLENRIKTLEKQNIEISKSLDFVGNNEPTRPMMLQNGPPQTQINRRKQVRYSEDNSMQFSPSDGDLIFSNNSRIVESSPPPASSVSRVSQQYNPISAIKSQRQLNPHQKSVQNAAQNLLLSKMPSVQVLKCTDTATTVMSTGGDRKRRFLQRLAKDYTYFHQGATTDDVTTGAQMVRRGSSSGNPNKFHGLNQDNIVLAEGSQKRSAAVPMVIQGNNQHSSNNLLSNLSISKSRGSRVEISNIGSQMINMANVVIRKKSQKKKRGSKNQ</sequence>
<dbReference type="Proteomes" id="UP000785679">
    <property type="component" value="Unassembled WGS sequence"/>
</dbReference>
<dbReference type="SMART" id="SM00129">
    <property type="entry name" value="KISc"/>
    <property type="match status" value="1"/>
</dbReference>
<comment type="caution">
    <text evidence="11">The sequence shown here is derived from an EMBL/GenBank/DDBJ whole genome shotgun (WGS) entry which is preliminary data.</text>
</comment>
<feature type="region of interest" description="Disordered" evidence="9">
    <location>
        <begin position="650"/>
        <end position="671"/>
    </location>
</feature>
<accession>A0A8J8P276</accession>
<keyword evidence="2" id="KW-0963">Cytoplasm</keyword>
<keyword evidence="5 8" id="KW-0175">Coiled coil</keyword>
<keyword evidence="4 6" id="KW-0067">ATP-binding</keyword>
<dbReference type="GO" id="GO:0005874">
    <property type="term" value="C:microtubule"/>
    <property type="evidence" value="ECO:0007669"/>
    <property type="project" value="UniProtKB-KW"/>
</dbReference>
<proteinExistence type="inferred from homology"/>
<evidence type="ECO:0000256" key="9">
    <source>
        <dbReference type="SAM" id="MobiDB-lite"/>
    </source>
</evidence>
<evidence type="ECO:0000259" key="10">
    <source>
        <dbReference type="PROSITE" id="PS50067"/>
    </source>
</evidence>
<comment type="subcellular location">
    <subcellularLocation>
        <location evidence="1">Cytoplasm</location>
    </subcellularLocation>
</comment>
<evidence type="ECO:0000256" key="5">
    <source>
        <dbReference type="ARBA" id="ARBA00023054"/>
    </source>
</evidence>
<evidence type="ECO:0000313" key="12">
    <source>
        <dbReference type="Proteomes" id="UP000785679"/>
    </source>
</evidence>
<evidence type="ECO:0000256" key="2">
    <source>
        <dbReference type="ARBA" id="ARBA00022490"/>
    </source>
</evidence>
<dbReference type="PANTHER" id="PTHR47969">
    <property type="entry name" value="CHROMOSOME-ASSOCIATED KINESIN KIF4A-RELATED"/>
    <property type="match status" value="1"/>
</dbReference>
<dbReference type="Gene3D" id="3.40.850.10">
    <property type="entry name" value="Kinesin motor domain"/>
    <property type="match status" value="1"/>
</dbReference>
<evidence type="ECO:0000256" key="4">
    <source>
        <dbReference type="ARBA" id="ARBA00022840"/>
    </source>
</evidence>
<evidence type="ECO:0000256" key="6">
    <source>
        <dbReference type="PROSITE-ProRule" id="PRU00283"/>
    </source>
</evidence>
<dbReference type="Pfam" id="PF00225">
    <property type="entry name" value="Kinesin"/>
    <property type="match status" value="1"/>
</dbReference>
<feature type="domain" description="Kinesin motor" evidence="10">
    <location>
        <begin position="32"/>
        <end position="413"/>
    </location>
</feature>
<keyword evidence="3 6" id="KW-0547">Nucleotide-binding</keyword>
<evidence type="ECO:0000256" key="1">
    <source>
        <dbReference type="ARBA" id="ARBA00004496"/>
    </source>
</evidence>
<dbReference type="InterPro" id="IPR027640">
    <property type="entry name" value="Kinesin-like_fam"/>
</dbReference>
<dbReference type="OrthoDB" id="3176171at2759"/>
<dbReference type="GO" id="GO:0005524">
    <property type="term" value="F:ATP binding"/>
    <property type="evidence" value="ECO:0007669"/>
    <property type="project" value="UniProtKB-UniRule"/>
</dbReference>
<dbReference type="InterPro" id="IPR001752">
    <property type="entry name" value="Kinesin_motor_dom"/>
</dbReference>
<organism evidence="11 12">
    <name type="scientific">Halteria grandinella</name>
    <dbReference type="NCBI Taxonomy" id="5974"/>
    <lineage>
        <taxon>Eukaryota</taxon>
        <taxon>Sar</taxon>
        <taxon>Alveolata</taxon>
        <taxon>Ciliophora</taxon>
        <taxon>Intramacronucleata</taxon>
        <taxon>Spirotrichea</taxon>
        <taxon>Stichotrichia</taxon>
        <taxon>Sporadotrichida</taxon>
        <taxon>Halteriidae</taxon>
        <taxon>Halteria</taxon>
    </lineage>
</organism>
<keyword evidence="7" id="KW-0493">Microtubule</keyword>
<dbReference type="GO" id="GO:0005875">
    <property type="term" value="C:microtubule associated complex"/>
    <property type="evidence" value="ECO:0007669"/>
    <property type="project" value="TreeGrafter"/>
</dbReference>
<dbReference type="CDD" id="cd00106">
    <property type="entry name" value="KISc"/>
    <property type="match status" value="1"/>
</dbReference>
<keyword evidence="6 7" id="KW-0505">Motor protein</keyword>
<feature type="binding site" evidence="6">
    <location>
        <begin position="118"/>
        <end position="125"/>
    </location>
    <ligand>
        <name>ATP</name>
        <dbReference type="ChEBI" id="CHEBI:30616"/>
    </ligand>
</feature>
<dbReference type="PROSITE" id="PS00411">
    <property type="entry name" value="KINESIN_MOTOR_1"/>
    <property type="match status" value="1"/>
</dbReference>
<dbReference type="GO" id="GO:0007052">
    <property type="term" value="P:mitotic spindle organization"/>
    <property type="evidence" value="ECO:0007669"/>
    <property type="project" value="TreeGrafter"/>
</dbReference>
<dbReference type="PROSITE" id="PS50067">
    <property type="entry name" value="KINESIN_MOTOR_2"/>
    <property type="match status" value="1"/>
</dbReference>
<comment type="similarity">
    <text evidence="6 7">Belongs to the TRAFAC class myosin-kinesin ATPase superfamily. Kinesin family.</text>
</comment>
<dbReference type="GO" id="GO:0008017">
    <property type="term" value="F:microtubule binding"/>
    <property type="evidence" value="ECO:0007669"/>
    <property type="project" value="InterPro"/>
</dbReference>
<dbReference type="GO" id="GO:0051231">
    <property type="term" value="P:spindle elongation"/>
    <property type="evidence" value="ECO:0007669"/>
    <property type="project" value="TreeGrafter"/>
</dbReference>
<keyword evidence="12" id="KW-1185">Reference proteome</keyword>
<evidence type="ECO:0000256" key="8">
    <source>
        <dbReference type="SAM" id="Coils"/>
    </source>
</evidence>
<protein>
    <recommendedName>
        <fullName evidence="7">Kinesin-like protein</fullName>
    </recommendedName>
</protein>
<name>A0A8J8P276_HALGN</name>
<dbReference type="InterPro" id="IPR019821">
    <property type="entry name" value="Kinesin_motor_CS"/>
</dbReference>
<dbReference type="EMBL" id="RRYP01000937">
    <property type="protein sequence ID" value="TNV86632.1"/>
    <property type="molecule type" value="Genomic_DNA"/>
</dbReference>
<feature type="coiled-coil region" evidence="8">
    <location>
        <begin position="619"/>
        <end position="646"/>
    </location>
</feature>
<dbReference type="SUPFAM" id="SSF52540">
    <property type="entry name" value="P-loop containing nucleoside triphosphate hydrolases"/>
    <property type="match status" value="1"/>
</dbReference>
<dbReference type="PANTHER" id="PTHR47969:SF15">
    <property type="entry name" value="CHROMOSOME-ASSOCIATED KINESIN KIF4A-RELATED"/>
    <property type="match status" value="1"/>
</dbReference>
<gene>
    <name evidence="11" type="ORF">FGO68_gene2980</name>
</gene>
<dbReference type="GO" id="GO:0007018">
    <property type="term" value="P:microtubule-based movement"/>
    <property type="evidence" value="ECO:0007669"/>
    <property type="project" value="InterPro"/>
</dbReference>